<proteinExistence type="predicted"/>
<accession>A0A9W8JZ32</accession>
<protein>
    <submittedName>
        <fullName evidence="2">Uncharacterized protein</fullName>
    </submittedName>
</protein>
<dbReference type="OrthoDB" id="3019750at2759"/>
<gene>
    <name evidence="2" type="ORF">NLJ89_g5153</name>
</gene>
<keyword evidence="1" id="KW-1133">Transmembrane helix</keyword>
<feature type="transmembrane region" description="Helical" evidence="1">
    <location>
        <begin position="98"/>
        <end position="120"/>
    </location>
</feature>
<organism evidence="2 3">
    <name type="scientific">Agrocybe chaxingu</name>
    <dbReference type="NCBI Taxonomy" id="84603"/>
    <lineage>
        <taxon>Eukaryota</taxon>
        <taxon>Fungi</taxon>
        <taxon>Dikarya</taxon>
        <taxon>Basidiomycota</taxon>
        <taxon>Agaricomycotina</taxon>
        <taxon>Agaricomycetes</taxon>
        <taxon>Agaricomycetidae</taxon>
        <taxon>Agaricales</taxon>
        <taxon>Agaricineae</taxon>
        <taxon>Strophariaceae</taxon>
        <taxon>Agrocybe</taxon>
    </lineage>
</organism>
<feature type="transmembrane region" description="Helical" evidence="1">
    <location>
        <begin position="174"/>
        <end position="197"/>
    </location>
</feature>
<evidence type="ECO:0000256" key="1">
    <source>
        <dbReference type="SAM" id="Phobius"/>
    </source>
</evidence>
<keyword evidence="1" id="KW-0812">Transmembrane</keyword>
<evidence type="ECO:0000313" key="3">
    <source>
        <dbReference type="Proteomes" id="UP001148786"/>
    </source>
</evidence>
<keyword evidence="1" id="KW-0472">Membrane</keyword>
<feature type="transmembrane region" description="Helical" evidence="1">
    <location>
        <begin position="21"/>
        <end position="40"/>
    </location>
</feature>
<name>A0A9W8JZ32_9AGAR</name>
<feature type="transmembrane region" description="Helical" evidence="1">
    <location>
        <begin position="132"/>
        <end position="153"/>
    </location>
</feature>
<reference evidence="2" key="1">
    <citation type="submission" date="2022-07" db="EMBL/GenBank/DDBJ databases">
        <title>Genome Sequence of Agrocybe chaxingu.</title>
        <authorList>
            <person name="Buettner E."/>
        </authorList>
    </citation>
    <scope>NUCLEOTIDE SEQUENCE</scope>
    <source>
        <strain evidence="2">MP-N11</strain>
    </source>
</reference>
<dbReference type="Proteomes" id="UP001148786">
    <property type="component" value="Unassembled WGS sequence"/>
</dbReference>
<sequence>MHVILFALCVRVLFRRKRKMQLAMLVAVVIMFVLATADVGVSWRIAVRHPEWMYVGDSRAFMKAILSQVFVAFGEWDRWRQSEERKGTDKQEDFLQMFYWKAILWVAGTVLLLGTAFGVVGEGTTSAALKKYIAVYIVSILVLNVALTLATAGRIFYIAREVKSIMGTELVSHYHFAVGILIESGLLYTAAAVLVFALSPTKFVLMAAAIAIRVVVRASFT</sequence>
<dbReference type="EMBL" id="JANKHO010000467">
    <property type="protein sequence ID" value="KAJ3509567.1"/>
    <property type="molecule type" value="Genomic_DNA"/>
</dbReference>
<dbReference type="AlphaFoldDB" id="A0A9W8JZ32"/>
<keyword evidence="3" id="KW-1185">Reference proteome</keyword>
<evidence type="ECO:0000313" key="2">
    <source>
        <dbReference type="EMBL" id="KAJ3509567.1"/>
    </source>
</evidence>
<comment type="caution">
    <text evidence="2">The sequence shown here is derived from an EMBL/GenBank/DDBJ whole genome shotgun (WGS) entry which is preliminary data.</text>
</comment>